<accession>A0A183FZN1</accession>
<evidence type="ECO:0000313" key="3">
    <source>
        <dbReference type="WBParaSite" id="HPBE_0001422601-mRNA-1"/>
    </source>
</evidence>
<feature type="region of interest" description="Disordered" evidence="1">
    <location>
        <begin position="81"/>
        <end position="107"/>
    </location>
</feature>
<dbReference type="WBParaSite" id="HPBE_0001422601-mRNA-1">
    <property type="protein sequence ID" value="HPBE_0001422601-mRNA-1"/>
    <property type="gene ID" value="HPBE_0001422601"/>
</dbReference>
<reference evidence="3" key="1">
    <citation type="submission" date="2019-09" db="UniProtKB">
        <authorList>
            <consortium name="WormBaseParasite"/>
        </authorList>
    </citation>
    <scope>IDENTIFICATION</scope>
</reference>
<feature type="compositionally biased region" description="Basic and acidic residues" evidence="1">
    <location>
        <begin position="86"/>
        <end position="100"/>
    </location>
</feature>
<keyword evidence="2" id="KW-1185">Reference proteome</keyword>
<proteinExistence type="predicted"/>
<evidence type="ECO:0000256" key="1">
    <source>
        <dbReference type="SAM" id="MobiDB-lite"/>
    </source>
</evidence>
<name>A0A183FZN1_HELPZ</name>
<protein>
    <submittedName>
        <fullName evidence="3">TPX2_importin domain-containing protein</fullName>
    </submittedName>
</protein>
<dbReference type="Proteomes" id="UP000050761">
    <property type="component" value="Unassembled WGS sequence"/>
</dbReference>
<organism evidence="2 3">
    <name type="scientific">Heligmosomoides polygyrus</name>
    <name type="common">Parasitic roundworm</name>
    <dbReference type="NCBI Taxonomy" id="6339"/>
    <lineage>
        <taxon>Eukaryota</taxon>
        <taxon>Metazoa</taxon>
        <taxon>Ecdysozoa</taxon>
        <taxon>Nematoda</taxon>
        <taxon>Chromadorea</taxon>
        <taxon>Rhabditida</taxon>
        <taxon>Rhabditina</taxon>
        <taxon>Rhabditomorpha</taxon>
        <taxon>Strongyloidea</taxon>
        <taxon>Heligmosomidae</taxon>
        <taxon>Heligmosomoides</taxon>
    </lineage>
</organism>
<evidence type="ECO:0000313" key="2">
    <source>
        <dbReference type="Proteomes" id="UP000050761"/>
    </source>
</evidence>
<dbReference type="AlphaFoldDB" id="A0A183FZN1"/>
<sequence>LQKCFGVRGMRPFGAAAFDSGTHGSWPGPVVWAKNSGQPARLPEGTGRDLRRPRIALHVLPVYRVQAFRRAETVTIRTVTDTSTHTVHEHAAPTHKERVDPTQQEQGVHPLHPNCVSEQYTSHLEDHPSTKEGRSREGNVKTITPNYKLGSEKPSHELKLGTSGYLPNEKGDYKVRSNANMPLHSQTLPDAKKQLADDFPSQHSKRSLIKLEPLEQRRFKSTESRPITTSNYLTESVERHRDMEASRLRDYLKAKESDANKPWNKPGWPGPKVISKEALSEKGSRQSRTSAKRAVLKNGSTYQPSGCISQCFRCFFLFLDSSPRTTPQSTCSLDQELILSYHFLLPFSSRLTSTYFFSSLMLIM</sequence>